<evidence type="ECO:0000313" key="2">
    <source>
        <dbReference type="Proteomes" id="UP000001396"/>
    </source>
</evidence>
<comment type="caution">
    <text evidence="1">The sequence shown here is derived from an EMBL/GenBank/DDBJ whole genome shotgun (WGS) entry which is preliminary data.</text>
</comment>
<dbReference type="GeneID" id="31368062"/>
<dbReference type="EMBL" id="ADBJ01000043">
    <property type="protein sequence ID" value="EFA77381.1"/>
    <property type="molecule type" value="Genomic_DNA"/>
</dbReference>
<evidence type="ECO:0000313" key="1">
    <source>
        <dbReference type="EMBL" id="EFA77381.1"/>
    </source>
</evidence>
<dbReference type="RefSeq" id="XP_020429510.1">
    <property type="nucleotide sequence ID" value="XM_020583323.1"/>
</dbReference>
<organism evidence="1 2">
    <name type="scientific">Heterostelium pallidum (strain ATCC 26659 / Pp 5 / PN500)</name>
    <name type="common">Cellular slime mold</name>
    <name type="synonym">Polysphondylium pallidum</name>
    <dbReference type="NCBI Taxonomy" id="670386"/>
    <lineage>
        <taxon>Eukaryota</taxon>
        <taxon>Amoebozoa</taxon>
        <taxon>Evosea</taxon>
        <taxon>Eumycetozoa</taxon>
        <taxon>Dictyostelia</taxon>
        <taxon>Acytosteliales</taxon>
        <taxon>Acytosteliaceae</taxon>
        <taxon>Heterostelium</taxon>
    </lineage>
</organism>
<dbReference type="InParanoid" id="D3BN19"/>
<gene>
    <name evidence="1" type="ORF">PPL_12595</name>
</gene>
<keyword evidence="2" id="KW-1185">Reference proteome</keyword>
<name>D3BN19_HETP5</name>
<dbReference type="AlphaFoldDB" id="D3BN19"/>
<accession>D3BN19</accession>
<dbReference type="Proteomes" id="UP000001396">
    <property type="component" value="Unassembled WGS sequence"/>
</dbReference>
<proteinExistence type="predicted"/>
<sequence>MKKTRAVQPWLRGELSGGQRFDWAMEDAYQFVRRKDNITTLASLVFHQIWKFYCKSYFGGTPLHDNNLLSNESIINEYIQHISVMKLNINNSISPLHFKTFLSPPHELYCPWALRTLIIKLMRILIIDLVN</sequence>
<protein>
    <submittedName>
        <fullName evidence="1">Uncharacterized protein</fullName>
    </submittedName>
</protein>
<reference evidence="1 2" key="1">
    <citation type="journal article" date="2011" name="Genome Res.">
        <title>Phylogeny-wide analysis of social amoeba genomes highlights ancient origins for complex intercellular communication.</title>
        <authorList>
            <person name="Heidel A.J."/>
            <person name="Lawal H.M."/>
            <person name="Felder M."/>
            <person name="Schilde C."/>
            <person name="Helps N.R."/>
            <person name="Tunggal B."/>
            <person name="Rivero F."/>
            <person name="John U."/>
            <person name="Schleicher M."/>
            <person name="Eichinger L."/>
            <person name="Platzer M."/>
            <person name="Noegel A.A."/>
            <person name="Schaap P."/>
            <person name="Gloeckner G."/>
        </authorList>
    </citation>
    <scope>NUCLEOTIDE SEQUENCE [LARGE SCALE GENOMIC DNA]</scope>
    <source>
        <strain evidence="2">ATCC 26659 / Pp 5 / PN500</strain>
    </source>
</reference>